<dbReference type="Pfam" id="PF11300">
    <property type="entry name" value="DUF3102"/>
    <property type="match status" value="1"/>
</dbReference>
<keyword evidence="2" id="KW-1185">Reference proteome</keyword>
<dbReference type="Proteomes" id="UP000006053">
    <property type="component" value="Chromosome"/>
</dbReference>
<organism evidence="1 2">
    <name type="scientific">Desulfitobacterium dehalogenans (strain ATCC 51507 / DSM 9161 / JW/IU-DC1)</name>
    <dbReference type="NCBI Taxonomy" id="756499"/>
    <lineage>
        <taxon>Bacteria</taxon>
        <taxon>Bacillati</taxon>
        <taxon>Bacillota</taxon>
        <taxon>Clostridia</taxon>
        <taxon>Eubacteriales</taxon>
        <taxon>Desulfitobacteriaceae</taxon>
        <taxon>Desulfitobacterium</taxon>
    </lineage>
</organism>
<proteinExistence type="predicted"/>
<evidence type="ECO:0000313" key="2">
    <source>
        <dbReference type="Proteomes" id="UP000006053"/>
    </source>
</evidence>
<reference evidence="1 2" key="2">
    <citation type="journal article" date="2015" name="J. Bacteriol.">
        <title>Genomic, proteomic, and biochemical analysis of the organohalide respiratory pathway in Desulfitobacterium dehalogenans.</title>
        <authorList>
            <person name="Kruse T."/>
            <person name="van de Pas B.A."/>
            <person name="Atteia A."/>
            <person name="Krab K."/>
            <person name="Hagen W.R."/>
            <person name="Goodwin L."/>
            <person name="Chain P."/>
            <person name="Boeren S."/>
            <person name="Maphosa F."/>
            <person name="Schraa G."/>
            <person name="de Vos W.M."/>
            <person name="van der Oost J."/>
            <person name="Smidt H."/>
            <person name="Stams A.J."/>
        </authorList>
    </citation>
    <scope>NUCLEOTIDE SEQUENCE [LARGE SCALE GENOMIC DNA]</scope>
    <source>
        <strain evidence="2">ATCC 51507 / DSM 9161 / JW/IU-DC1</strain>
    </source>
</reference>
<reference evidence="2" key="1">
    <citation type="submission" date="2012-06" db="EMBL/GenBank/DDBJ databases">
        <title>Complete sequence of Desulfitobacterium dehalogenans ATCC 51507.</title>
        <authorList>
            <person name="Lucas S."/>
            <person name="Han J."/>
            <person name="Lapidus A."/>
            <person name="Cheng J.-F."/>
            <person name="Goodwin L."/>
            <person name="Pitluck S."/>
            <person name="Peters L."/>
            <person name="Ovchinnikova G."/>
            <person name="Teshima H."/>
            <person name="Detter J.C."/>
            <person name="Han C."/>
            <person name="Tapia R."/>
            <person name="Land M."/>
            <person name="Hauser L."/>
            <person name="Kyrpides N."/>
            <person name="Ivanova N."/>
            <person name="Pagani I."/>
            <person name="Kruse T."/>
            <person name="de Vos W.M."/>
            <person name="Smidt H."/>
            <person name="Woyke T."/>
        </authorList>
    </citation>
    <scope>NUCLEOTIDE SEQUENCE [LARGE SCALE GENOMIC DNA]</scope>
    <source>
        <strain evidence="2">ATCC 51507 / DSM 9161 / JW/IU-DC1</strain>
    </source>
</reference>
<dbReference type="eggNOG" id="COG0188">
    <property type="taxonomic scope" value="Bacteria"/>
</dbReference>
<accession>I4A7J4</accession>
<dbReference type="STRING" id="756499.Desde_1517"/>
<protein>
    <submittedName>
        <fullName evidence="1">Uncharacterized protein</fullName>
    </submittedName>
</protein>
<dbReference type="AlphaFoldDB" id="I4A7J4"/>
<dbReference type="EMBL" id="CP003348">
    <property type="protein sequence ID" value="AFL99928.1"/>
    <property type="molecule type" value="Genomic_DNA"/>
</dbReference>
<name>I4A7J4_DESDJ</name>
<sequence length="141" mass="16137">MYGVACTMVTVGRVLTLVWGYGEWIKWLTESVSCSRSTASRLMKIFREYGPEHFSVDGEEGSNGASMQHLNYTQGIILFGIPEEDREQFIEDNDVGSMSQRELRQTIKEFFRGFIKGQMGNIFGEGKVIFRTRLCFLLKNT</sequence>
<gene>
    <name evidence="1" type="ordered locus">Desde_1517</name>
</gene>
<dbReference type="KEGG" id="ddh:Desde_1517"/>
<dbReference type="InterPro" id="IPR021451">
    <property type="entry name" value="DUF3102"/>
</dbReference>
<dbReference type="HOGENOM" id="CLU_1822244_0_0_9"/>
<evidence type="ECO:0000313" key="1">
    <source>
        <dbReference type="EMBL" id="AFL99928.1"/>
    </source>
</evidence>